<accession>A0A426FQW9</accession>
<keyword evidence="4" id="KW-1185">Reference proteome</keyword>
<comment type="caution">
    <text evidence="3">The sequence shown here is derived from an EMBL/GenBank/DDBJ whole genome shotgun (WGS) entry which is preliminary data.</text>
</comment>
<sequence>MGFRFRKSVKLMPGVRVNFGKKGASYTIGPRGANINLSEKGIYCNASIKGTGLSYRARLDGGAREVVEKESFFKVFFGAIWALFIAALKLIFILFIFMAVLAAIISMSK</sequence>
<reference evidence="3 4" key="1">
    <citation type="submission" date="2018-11" db="EMBL/GenBank/DDBJ databases">
        <title>Genome sequencing of Lautropia sp. KCOM 2505 (= ChDC F240).</title>
        <authorList>
            <person name="Kook J.-K."/>
            <person name="Park S.-N."/>
            <person name="Lim Y.K."/>
        </authorList>
    </citation>
    <scope>NUCLEOTIDE SEQUENCE [LARGE SCALE GENOMIC DNA]</scope>
    <source>
        <strain evidence="3 4">KCOM 2505</strain>
    </source>
</reference>
<evidence type="ECO:0000313" key="3">
    <source>
        <dbReference type="EMBL" id="RRN45057.1"/>
    </source>
</evidence>
<evidence type="ECO:0000256" key="1">
    <source>
        <dbReference type="SAM" id="Phobius"/>
    </source>
</evidence>
<keyword evidence="1" id="KW-0472">Membrane</keyword>
<feature type="domain" description="DUF4236" evidence="2">
    <location>
        <begin position="3"/>
        <end position="56"/>
    </location>
</feature>
<protein>
    <submittedName>
        <fullName evidence="3">DUF4236 domain-containing protein</fullName>
    </submittedName>
</protein>
<evidence type="ECO:0000313" key="4">
    <source>
        <dbReference type="Proteomes" id="UP000270261"/>
    </source>
</evidence>
<feature type="transmembrane region" description="Helical" evidence="1">
    <location>
        <begin position="79"/>
        <end position="105"/>
    </location>
</feature>
<organism evidence="3 4">
    <name type="scientific">Lautropia dentalis</name>
    <dbReference type="NCBI Taxonomy" id="2490857"/>
    <lineage>
        <taxon>Bacteria</taxon>
        <taxon>Pseudomonadati</taxon>
        <taxon>Pseudomonadota</taxon>
        <taxon>Betaproteobacteria</taxon>
        <taxon>Burkholderiales</taxon>
        <taxon>Burkholderiaceae</taxon>
        <taxon>Lautropia</taxon>
    </lineage>
</organism>
<keyword evidence="1" id="KW-0812">Transmembrane</keyword>
<name>A0A426FQW9_9BURK</name>
<gene>
    <name evidence="3" type="ORF">EHV23_02025</name>
</gene>
<dbReference type="InterPro" id="IPR025330">
    <property type="entry name" value="DUF4236"/>
</dbReference>
<proteinExistence type="predicted"/>
<evidence type="ECO:0000259" key="2">
    <source>
        <dbReference type="Pfam" id="PF14020"/>
    </source>
</evidence>
<dbReference type="EMBL" id="RRUE01000001">
    <property type="protein sequence ID" value="RRN45057.1"/>
    <property type="molecule type" value="Genomic_DNA"/>
</dbReference>
<keyword evidence="1" id="KW-1133">Transmembrane helix</keyword>
<dbReference type="Pfam" id="PF14020">
    <property type="entry name" value="DUF4236"/>
    <property type="match status" value="1"/>
</dbReference>
<dbReference type="Proteomes" id="UP000270261">
    <property type="component" value="Unassembled WGS sequence"/>
</dbReference>
<dbReference type="RefSeq" id="WP_125094488.1">
    <property type="nucleotide sequence ID" value="NZ_RRUE01000001.1"/>
</dbReference>
<dbReference type="AlphaFoldDB" id="A0A426FQW9"/>